<dbReference type="InterPro" id="IPR015797">
    <property type="entry name" value="NUDIX_hydrolase-like_dom_sf"/>
</dbReference>
<evidence type="ECO:0000256" key="4">
    <source>
        <dbReference type="ARBA" id="ARBA00022490"/>
    </source>
</evidence>
<evidence type="ECO:0000256" key="9">
    <source>
        <dbReference type="ARBA" id="ARBA00066480"/>
    </source>
</evidence>
<evidence type="ECO:0000256" key="11">
    <source>
        <dbReference type="ARBA" id="ARBA00080475"/>
    </source>
</evidence>
<dbReference type="FunFam" id="3.90.79.10:FF:000035">
    <property type="entry name" value="Uridine diphosphate glucose pyrophosphatase"/>
    <property type="match status" value="1"/>
</dbReference>
<comment type="cofactor">
    <cofactor evidence="1">
        <name>Mg(2+)</name>
        <dbReference type="ChEBI" id="CHEBI:18420"/>
    </cofactor>
</comment>
<evidence type="ECO:0000259" key="12">
    <source>
        <dbReference type="PROSITE" id="PS51462"/>
    </source>
</evidence>
<dbReference type="GO" id="GO:0008768">
    <property type="term" value="F:UDP-sugar diphosphatase activity"/>
    <property type="evidence" value="ECO:0007669"/>
    <property type="project" value="UniProtKB-EC"/>
</dbReference>
<dbReference type="CDD" id="cd18887">
    <property type="entry name" value="NUDIX_UGPPase_Nudt14"/>
    <property type="match status" value="1"/>
</dbReference>
<comment type="subcellular location">
    <subcellularLocation>
        <location evidence="2">Cytoplasm</location>
    </subcellularLocation>
</comment>
<dbReference type="GO" id="GO:0005737">
    <property type="term" value="C:cytoplasm"/>
    <property type="evidence" value="ECO:0007669"/>
    <property type="project" value="UniProtKB-SubCell"/>
</dbReference>
<dbReference type="SUPFAM" id="SSF55811">
    <property type="entry name" value="Nudix"/>
    <property type="match status" value="2"/>
</dbReference>
<dbReference type="AlphaFoldDB" id="A0A2A4JZJ4"/>
<dbReference type="EMBL" id="NWSH01000383">
    <property type="protein sequence ID" value="PCG76812.1"/>
    <property type="molecule type" value="Genomic_DNA"/>
</dbReference>
<keyword evidence="5" id="KW-0378">Hydrolase</keyword>
<dbReference type="EC" id="3.6.1.45" evidence="9"/>
<dbReference type="Gene3D" id="3.90.79.10">
    <property type="entry name" value="Nucleoside Triphosphate Pyrophosphohydrolase"/>
    <property type="match status" value="2"/>
</dbReference>
<evidence type="ECO:0000256" key="10">
    <source>
        <dbReference type="ARBA" id="ARBA00071467"/>
    </source>
</evidence>
<comment type="function">
    <text evidence="8">Hydrolyzes UDP-glucose to glucose 1-phosphate and UMP and ADP-ribose to ribose 5-phosphate and AMP. The physiological substrate is probably UDP-glucose. Poor activity on other substrates such as ADP-glucose, CDP-glucose, GDP-glucose and GDP-mannose.</text>
</comment>
<evidence type="ECO:0000256" key="8">
    <source>
        <dbReference type="ARBA" id="ARBA00054674"/>
    </source>
</evidence>
<dbReference type="GO" id="GO:0006753">
    <property type="term" value="P:nucleoside phosphate metabolic process"/>
    <property type="evidence" value="ECO:0007669"/>
    <property type="project" value="TreeGrafter"/>
</dbReference>
<evidence type="ECO:0000256" key="1">
    <source>
        <dbReference type="ARBA" id="ARBA00001946"/>
    </source>
</evidence>
<reference evidence="13" key="1">
    <citation type="submission" date="2017-09" db="EMBL/GenBank/DDBJ databases">
        <title>Contemporary evolution of a Lepidopteran species, Heliothis virescens, in response to modern agricultural practices.</title>
        <authorList>
            <person name="Fritz M.L."/>
            <person name="Deyonke A.M."/>
            <person name="Papanicolaou A."/>
            <person name="Micinski S."/>
            <person name="Westbrook J."/>
            <person name="Gould F."/>
        </authorList>
    </citation>
    <scope>NUCLEOTIDE SEQUENCE [LARGE SCALE GENOMIC DNA]</scope>
    <source>
        <strain evidence="13">HvINT-</strain>
        <tissue evidence="13">Whole body</tissue>
    </source>
</reference>
<dbReference type="GO" id="GO:0019693">
    <property type="term" value="P:ribose phosphate metabolic process"/>
    <property type="evidence" value="ECO:0007669"/>
    <property type="project" value="TreeGrafter"/>
</dbReference>
<evidence type="ECO:0000313" key="13">
    <source>
        <dbReference type="EMBL" id="PCG76812.1"/>
    </source>
</evidence>
<comment type="caution">
    <text evidence="13">The sequence shown here is derived from an EMBL/GenBank/DDBJ whole genome shotgun (WGS) entry which is preliminary data.</text>
</comment>
<sequence length="348" mass="39978">MNILICNLQRHVRLKITKLRENNSMLSFNRENMGPVPEDYCVVQCKSKMSKSKVKYSDGQSYNRSIYRRFRKMEDLKKVYMTPLPDSPYVRPFRFNYTQGGKEKNWDMLEVHDSVAIIVFNVTRNVLVFVKQFRPAIYYNSVPPCDREDEEIDTEKYPASLGITLEMCAGIVDKNKSLQEIAREEVLEECGYDVPLKELQKIASYSVPPCDREDEEIDTEKYPASLGITLEMCAGIVDKNKSLQEIAREEVLEECGYDVPLKELQKIASYRAGVGVQGSLQTMFYCEVTDDMKKGKGGGVEDEIIEVVEKSISEVEKWISGPGPLNSPPSCLFALMWFLRNKADRYRK</sequence>
<dbReference type="PROSITE" id="PS51462">
    <property type="entry name" value="NUDIX"/>
    <property type="match status" value="1"/>
</dbReference>
<keyword evidence="6" id="KW-0460">Magnesium</keyword>
<gene>
    <name evidence="13" type="ORF">B5V51_8660</name>
</gene>
<comment type="subunit">
    <text evidence="3">Homodimer.</text>
</comment>
<evidence type="ECO:0000256" key="2">
    <source>
        <dbReference type="ARBA" id="ARBA00004496"/>
    </source>
</evidence>
<protein>
    <recommendedName>
        <fullName evidence="10">Uridine diphosphate glucose pyrophosphatase NUDT14</fullName>
        <ecNumber evidence="9">3.6.1.45</ecNumber>
    </recommendedName>
    <alternativeName>
        <fullName evidence="11">Nucleoside diphosphate-linked moiety X motif 14</fullName>
    </alternativeName>
</protein>
<feature type="domain" description="Nudix hydrolase" evidence="12">
    <location>
        <begin position="110"/>
        <end position="281"/>
    </location>
</feature>
<keyword evidence="4" id="KW-0963">Cytoplasm</keyword>
<evidence type="ECO:0000256" key="3">
    <source>
        <dbReference type="ARBA" id="ARBA00011738"/>
    </source>
</evidence>
<organism evidence="13">
    <name type="scientific">Heliothis virescens</name>
    <name type="common">Tobacco budworm moth</name>
    <dbReference type="NCBI Taxonomy" id="7102"/>
    <lineage>
        <taxon>Eukaryota</taxon>
        <taxon>Metazoa</taxon>
        <taxon>Ecdysozoa</taxon>
        <taxon>Arthropoda</taxon>
        <taxon>Hexapoda</taxon>
        <taxon>Insecta</taxon>
        <taxon>Pterygota</taxon>
        <taxon>Neoptera</taxon>
        <taxon>Endopterygota</taxon>
        <taxon>Lepidoptera</taxon>
        <taxon>Glossata</taxon>
        <taxon>Ditrysia</taxon>
        <taxon>Noctuoidea</taxon>
        <taxon>Noctuidae</taxon>
        <taxon>Heliothinae</taxon>
        <taxon>Heliothis</taxon>
    </lineage>
</organism>
<comment type="catalytic activity">
    <reaction evidence="7">
        <text>UDP-sugar + H2O = UMP + alpha-D-aldose 1-phosphate.</text>
        <dbReference type="EC" id="3.6.1.45"/>
    </reaction>
</comment>
<proteinExistence type="predicted"/>
<dbReference type="STRING" id="7102.A0A2A4JZJ4"/>
<accession>A0A2A4JZJ4</accession>
<evidence type="ECO:0000256" key="6">
    <source>
        <dbReference type="ARBA" id="ARBA00022842"/>
    </source>
</evidence>
<evidence type="ECO:0000256" key="5">
    <source>
        <dbReference type="ARBA" id="ARBA00022801"/>
    </source>
</evidence>
<name>A0A2A4JZJ4_HELVI</name>
<dbReference type="PANTHER" id="PTHR11839:SF15">
    <property type="entry name" value="URIDINE DIPHOSPHATE GLUCOSE PYROPHOSPHATASE NUDT14"/>
    <property type="match status" value="1"/>
</dbReference>
<dbReference type="InterPro" id="IPR000086">
    <property type="entry name" value="NUDIX_hydrolase_dom"/>
</dbReference>
<dbReference type="PANTHER" id="PTHR11839">
    <property type="entry name" value="UDP/ADP-SUGAR PYROPHOSPHATASE"/>
    <property type="match status" value="1"/>
</dbReference>
<evidence type="ECO:0000256" key="7">
    <source>
        <dbReference type="ARBA" id="ARBA00051086"/>
    </source>
</evidence>